<protein>
    <submittedName>
        <fullName evidence="2">Uncharacterized protein</fullName>
    </submittedName>
</protein>
<feature type="region of interest" description="Disordered" evidence="1">
    <location>
        <begin position="1"/>
        <end position="53"/>
    </location>
</feature>
<sequence>MPPRPRLTTAEEVNARVGSAASERPKTERSEEDRARRKERVEKAKDALTRSNGLKGDHVVAGRSALKLFLRNLNDPKQPNDEQFEAIVEAPFKAPPKPKSFGGQGGGRR</sequence>
<gene>
    <name evidence="2" type="ORF">AVDCRST_MAG76-2235</name>
</gene>
<feature type="compositionally biased region" description="Basic and acidic residues" evidence="1">
    <location>
        <begin position="23"/>
        <end position="48"/>
    </location>
</feature>
<dbReference type="AlphaFoldDB" id="A0A6J4IFB3"/>
<proteinExistence type="predicted"/>
<dbReference type="EMBL" id="CADCSZ010000139">
    <property type="protein sequence ID" value="CAA9250160.1"/>
    <property type="molecule type" value="Genomic_DNA"/>
</dbReference>
<evidence type="ECO:0000313" key="2">
    <source>
        <dbReference type="EMBL" id="CAA9250160.1"/>
    </source>
</evidence>
<accession>A0A6J4IFB3</accession>
<reference evidence="2" key="1">
    <citation type="submission" date="2020-02" db="EMBL/GenBank/DDBJ databases">
        <authorList>
            <person name="Meier V. D."/>
        </authorList>
    </citation>
    <scope>NUCLEOTIDE SEQUENCE</scope>
    <source>
        <strain evidence="2">AVDCRST_MAG76</strain>
    </source>
</reference>
<name>A0A6J4IFB3_9ACTN</name>
<organism evidence="2">
    <name type="scientific">uncultured Acidimicrobiales bacterium</name>
    <dbReference type="NCBI Taxonomy" id="310071"/>
    <lineage>
        <taxon>Bacteria</taxon>
        <taxon>Bacillati</taxon>
        <taxon>Actinomycetota</taxon>
        <taxon>Acidimicrobiia</taxon>
        <taxon>Acidimicrobiales</taxon>
        <taxon>environmental samples</taxon>
    </lineage>
</organism>
<feature type="region of interest" description="Disordered" evidence="1">
    <location>
        <begin position="90"/>
        <end position="109"/>
    </location>
</feature>
<evidence type="ECO:0000256" key="1">
    <source>
        <dbReference type="SAM" id="MobiDB-lite"/>
    </source>
</evidence>